<dbReference type="GO" id="GO:0018626">
    <property type="term" value="F:2-halobenzoate 1,2-dioxygenase activity"/>
    <property type="evidence" value="ECO:0007669"/>
    <property type="project" value="UniProtKB-EC"/>
</dbReference>
<dbReference type="Pfam" id="PF00866">
    <property type="entry name" value="Ring_hydroxyl_B"/>
    <property type="match status" value="1"/>
</dbReference>
<keyword evidence="4" id="KW-1185">Reference proteome</keyword>
<dbReference type="InterPro" id="IPR000391">
    <property type="entry name" value="Rng_hydr_dOase-bsu"/>
</dbReference>
<dbReference type="InterPro" id="IPR032710">
    <property type="entry name" value="NTF2-like_dom_sf"/>
</dbReference>
<sequence length="198" mass="23286">MVNKLKQYEDTSAWSYHVDKEFYADLDRFNQVLRQDWAGADVETHREAEAFLNREAWLIDEARFNEWLELFSADCLYWVPVVPGGGDPRTQISHAFDDCRRLTDRVYWLRTGLAFSQIPQSRTRRIISNVEVHDEPQNSLRFIRSNFMVHEFRAGVAKVYAGWTGHVLSEGEHGWEIRLKQANLIDSEQIHENLTLIF</sequence>
<dbReference type="CDD" id="cd00667">
    <property type="entry name" value="ring_hydroxylating_dioxygenases_beta"/>
    <property type="match status" value="1"/>
</dbReference>
<accession>A0A6B8VUQ0</accession>
<dbReference type="PANTHER" id="PTHR41534">
    <property type="entry name" value="BLR3401 PROTEIN"/>
    <property type="match status" value="1"/>
</dbReference>
<dbReference type="RefSeq" id="WP_156226580.1">
    <property type="nucleotide sequence ID" value="NZ_CP046453.1"/>
</dbReference>
<dbReference type="AlphaFoldDB" id="A0A6B8VUQ0"/>
<evidence type="ECO:0000256" key="2">
    <source>
        <dbReference type="ARBA" id="ARBA00023002"/>
    </source>
</evidence>
<comment type="similarity">
    <text evidence="1">Belongs to the bacterial ring-hydroxylating dioxygenase beta subunit family.</text>
</comment>
<dbReference type="SUPFAM" id="SSF54427">
    <property type="entry name" value="NTF2-like"/>
    <property type="match status" value="1"/>
</dbReference>
<organism evidence="3 4">
    <name type="scientific">Corynebacterium comes</name>
    <dbReference type="NCBI Taxonomy" id="2675218"/>
    <lineage>
        <taxon>Bacteria</taxon>
        <taxon>Bacillati</taxon>
        <taxon>Actinomycetota</taxon>
        <taxon>Actinomycetes</taxon>
        <taxon>Mycobacteriales</taxon>
        <taxon>Corynebacteriaceae</taxon>
        <taxon>Corynebacterium</taxon>
    </lineage>
</organism>
<evidence type="ECO:0000313" key="4">
    <source>
        <dbReference type="Proteomes" id="UP000425178"/>
    </source>
</evidence>
<dbReference type="KEGG" id="ccoe:CETAM_00470"/>
<dbReference type="GO" id="GO:0019380">
    <property type="term" value="P:3-phenylpropionate catabolic process"/>
    <property type="evidence" value="ECO:0007669"/>
    <property type="project" value="TreeGrafter"/>
</dbReference>
<proteinExistence type="inferred from homology"/>
<keyword evidence="2 3" id="KW-0560">Oxidoreductase</keyword>
<dbReference type="Gene3D" id="3.10.450.50">
    <property type="match status" value="1"/>
</dbReference>
<dbReference type="Proteomes" id="UP000425178">
    <property type="component" value="Chromosome"/>
</dbReference>
<name>A0A6B8VUQ0_9CORY</name>
<dbReference type="EMBL" id="CP046453">
    <property type="protein sequence ID" value="QGU03387.1"/>
    <property type="molecule type" value="Genomic_DNA"/>
</dbReference>
<evidence type="ECO:0000313" key="3">
    <source>
        <dbReference type="EMBL" id="QGU03387.1"/>
    </source>
</evidence>
<reference evidence="3 4" key="1">
    <citation type="journal article" date="2021" name="Int. J. Syst. Evol. Microbiol.">
        <title>Classification of three corynebacterial strains isolated from a small paddock in North Rhine-Westphalia: proposal of &lt;i&gt;Corynebacterium kalinowskii&lt;/i&gt; sp. nov., &lt;i&gt;Corynebacterium comes&lt;/i&gt; sp. nov. and &lt;i&gt;Corynebacterium occultum&lt;/i&gt; sp. nov.</title>
        <authorList>
            <person name="Schaffert L."/>
            <person name="Ruwe M."/>
            <person name="Milse J."/>
            <person name="Hanuschka K."/>
            <person name="Ortseifen V."/>
            <person name="Droste J."/>
            <person name="Brandt D."/>
            <person name="Schl L."/>
            <person name="Kutter Y."/>
            <person name="Vinke S."/>
            <person name="Vieh P."/>
            <person name="Jacob L."/>
            <person name="L N.C."/>
            <person name="Schulte-Berndt E."/>
            <person name="Hain C."/>
            <person name="Linder M."/>
            <person name="Schmidt P."/>
            <person name="Wollenschl L."/>
            <person name="Luttermann T."/>
            <person name="Thieme E."/>
            <person name="Hassa J."/>
            <person name="Haak M."/>
            <person name="Wittchen M."/>
            <person name="Mentz A."/>
            <person name="Persicke M."/>
            <person name="Busche T."/>
            <person name="R C."/>
        </authorList>
    </citation>
    <scope>NUCLEOTIDE SEQUENCE [LARGE SCALE GENOMIC DNA]</scope>
    <source>
        <strain evidence="3 4">2019</strain>
    </source>
</reference>
<evidence type="ECO:0000256" key="1">
    <source>
        <dbReference type="ARBA" id="ARBA00009570"/>
    </source>
</evidence>
<dbReference type="EC" id="1.14.12.13" evidence="3"/>
<protein>
    <submittedName>
        <fullName evidence="3">2-halobenzoate 1,2-dioxygenase small subunit</fullName>
        <ecNumber evidence="3">1.14.12.13</ecNumber>
    </submittedName>
</protein>
<gene>
    <name evidence="3" type="primary">cbdB1</name>
    <name evidence="3" type="ORF">CETAM_00470</name>
</gene>
<dbReference type="PANTHER" id="PTHR41534:SF2">
    <property type="entry name" value="3-PHENYLPROPIONATE_CINNAMIC ACID DIOXYGENASE SUBUNIT BETA"/>
    <property type="match status" value="1"/>
</dbReference>